<accession>A0A2T0MBG4</accession>
<gene>
    <name evidence="3" type="ORF">CLV81_3219</name>
</gene>
<evidence type="ECO:0000313" key="4">
    <source>
        <dbReference type="Proteomes" id="UP000237640"/>
    </source>
</evidence>
<organism evidence="3 4">
    <name type="scientific">Flagellimonas meridianipacifica</name>
    <dbReference type="NCBI Taxonomy" id="1080225"/>
    <lineage>
        <taxon>Bacteria</taxon>
        <taxon>Pseudomonadati</taxon>
        <taxon>Bacteroidota</taxon>
        <taxon>Flavobacteriia</taxon>
        <taxon>Flavobacteriales</taxon>
        <taxon>Flavobacteriaceae</taxon>
        <taxon>Flagellimonas</taxon>
    </lineage>
</organism>
<keyword evidence="4" id="KW-1185">Reference proteome</keyword>
<name>A0A2T0MBG4_9FLAO</name>
<dbReference type="Proteomes" id="UP000237640">
    <property type="component" value="Unassembled WGS sequence"/>
</dbReference>
<reference evidence="3 4" key="1">
    <citation type="submission" date="2018-03" db="EMBL/GenBank/DDBJ databases">
        <title>Genomic Encyclopedia of Archaeal and Bacterial Type Strains, Phase II (KMG-II): from individual species to whole genera.</title>
        <authorList>
            <person name="Goeker M."/>
        </authorList>
    </citation>
    <scope>NUCLEOTIDE SEQUENCE [LARGE SCALE GENOMIC DNA]</scope>
    <source>
        <strain evidence="3 4">DSM 25027</strain>
    </source>
</reference>
<keyword evidence="2" id="KW-0560">Oxidoreductase</keyword>
<evidence type="ECO:0000313" key="3">
    <source>
        <dbReference type="EMBL" id="PRX54815.1"/>
    </source>
</evidence>
<dbReference type="PANTHER" id="PTHR43477:SF1">
    <property type="entry name" value="DIHYDROANTICAPSIN 7-DEHYDROGENASE"/>
    <property type="match status" value="1"/>
</dbReference>
<protein>
    <submittedName>
        <fullName evidence="3">NAD(P)-dependent dehydrogenase (Short-subunit alcohol dehydrogenase family)</fullName>
    </submittedName>
</protein>
<dbReference type="InterPro" id="IPR002347">
    <property type="entry name" value="SDR_fam"/>
</dbReference>
<dbReference type="AlphaFoldDB" id="A0A2T0MBG4"/>
<evidence type="ECO:0000256" key="2">
    <source>
        <dbReference type="ARBA" id="ARBA00023002"/>
    </source>
</evidence>
<dbReference type="SUPFAM" id="SSF51735">
    <property type="entry name" value="NAD(P)-binding Rossmann-fold domains"/>
    <property type="match status" value="1"/>
</dbReference>
<dbReference type="GO" id="GO:0016491">
    <property type="term" value="F:oxidoreductase activity"/>
    <property type="evidence" value="ECO:0007669"/>
    <property type="project" value="UniProtKB-KW"/>
</dbReference>
<comment type="similarity">
    <text evidence="1">Belongs to the short-chain dehydrogenases/reductases (SDR) family.</text>
</comment>
<evidence type="ECO:0000256" key="1">
    <source>
        <dbReference type="ARBA" id="ARBA00006484"/>
    </source>
</evidence>
<comment type="caution">
    <text evidence="3">The sequence shown here is derived from an EMBL/GenBank/DDBJ whole genome shotgun (WGS) entry which is preliminary data.</text>
</comment>
<dbReference type="InterPro" id="IPR036291">
    <property type="entry name" value="NAD(P)-bd_dom_sf"/>
</dbReference>
<dbReference type="InterPro" id="IPR051122">
    <property type="entry name" value="SDR_DHRS6-like"/>
</dbReference>
<sequence>MKNSSKWTLIVGGSSGLGLATAHKLAREGYDLFILHRDRKADLQDIENEFNGIRSYGVALHSFNVDATNPLKIQEVVGSMSELLQGEKLSVLIHSVAKGNLKSLSNQDGASLNTSDFQHTIHAMGINLYDWTKAILSANLFAEDSRVIAFTSEGSSKAWEGYAAVSAAKATLESIVRSMALEFAAFGIKVNCIQAGITDTKSFRMIPNSTELKEQAIKRNPFNRLTTVEDVANAVYLLTLEEAKWINGTIVKVDGGESLR</sequence>
<dbReference type="Pfam" id="PF13561">
    <property type="entry name" value="adh_short_C2"/>
    <property type="match status" value="1"/>
</dbReference>
<dbReference type="EMBL" id="PVYX01000002">
    <property type="protein sequence ID" value="PRX54815.1"/>
    <property type="molecule type" value="Genomic_DNA"/>
</dbReference>
<dbReference type="PANTHER" id="PTHR43477">
    <property type="entry name" value="DIHYDROANTICAPSIN 7-DEHYDROGENASE"/>
    <property type="match status" value="1"/>
</dbReference>
<dbReference type="Gene3D" id="3.40.50.720">
    <property type="entry name" value="NAD(P)-binding Rossmann-like Domain"/>
    <property type="match status" value="2"/>
</dbReference>
<dbReference type="PRINTS" id="PR00081">
    <property type="entry name" value="GDHRDH"/>
</dbReference>
<proteinExistence type="inferred from homology"/>